<comment type="function">
    <text evidence="5">Regulates transcriptional attenuation of the pyrimidine nucleotide (pyr) operon by binding in a uridine-dependent manner to specific sites on pyr mRNA. This disrupts an antiterminator hairpin in the RNA and favors formation of a downstream transcription terminator, leading to a reduced expression of downstream genes.</text>
</comment>
<dbReference type="AlphaFoldDB" id="A0A4R3T7X3"/>
<dbReference type="NCBIfam" id="NF003548">
    <property type="entry name" value="PRK05205.1-4"/>
    <property type="match status" value="1"/>
</dbReference>
<dbReference type="CDD" id="cd06223">
    <property type="entry name" value="PRTases_typeI"/>
    <property type="match status" value="1"/>
</dbReference>
<proteinExistence type="inferred from homology"/>
<dbReference type="InterPro" id="IPR023050">
    <property type="entry name" value="PyrR"/>
</dbReference>
<feature type="short sequence motif" description="PRPP-binding" evidence="5">
    <location>
        <begin position="93"/>
        <end position="105"/>
    </location>
</feature>
<protein>
    <recommendedName>
        <fullName evidence="5">Bifunctional protein PyrR</fullName>
    </recommendedName>
    <domain>
        <recommendedName>
            <fullName evidence="5">Pyrimidine operon regulatory protein</fullName>
        </recommendedName>
    </domain>
    <domain>
        <recommendedName>
            <fullName evidence="5">Uracil phosphoribosyltransferase</fullName>
            <shortName evidence="5">UPRTase</shortName>
            <ecNumber evidence="5">2.4.2.9</ecNumber>
        </recommendedName>
    </domain>
</protein>
<dbReference type="NCBIfam" id="NF003549">
    <property type="entry name" value="PRK05205.1-5"/>
    <property type="match status" value="1"/>
</dbReference>
<keyword evidence="4 5" id="KW-0804">Transcription</keyword>
<dbReference type="Gene3D" id="3.40.50.2020">
    <property type="match status" value="1"/>
</dbReference>
<keyword evidence="5 7" id="KW-0808">Transferase</keyword>
<dbReference type="RefSeq" id="WP_008689801.1">
    <property type="nucleotide sequence ID" value="NZ_AP024510.1"/>
</dbReference>
<dbReference type="EMBL" id="SMBP01000018">
    <property type="protein sequence ID" value="TCU57590.1"/>
    <property type="molecule type" value="Genomic_DNA"/>
</dbReference>
<dbReference type="EC" id="2.4.2.9" evidence="5"/>
<gene>
    <name evidence="5" type="primary">pyrR</name>
    <name evidence="7" type="ORF">EDD61_11833</name>
</gene>
<dbReference type="Pfam" id="PF00156">
    <property type="entry name" value="Pribosyltran"/>
    <property type="match status" value="1"/>
</dbReference>
<dbReference type="GO" id="GO:0006353">
    <property type="term" value="P:DNA-templated transcription termination"/>
    <property type="evidence" value="ECO:0007669"/>
    <property type="project" value="UniProtKB-UniRule"/>
</dbReference>
<keyword evidence="8" id="KW-1185">Reference proteome</keyword>
<dbReference type="InterPro" id="IPR050137">
    <property type="entry name" value="PyrR_bifunctional"/>
</dbReference>
<dbReference type="Proteomes" id="UP000295773">
    <property type="component" value="Unassembled WGS sequence"/>
</dbReference>
<dbReference type="GO" id="GO:0003723">
    <property type="term" value="F:RNA binding"/>
    <property type="evidence" value="ECO:0007669"/>
    <property type="project" value="UniProtKB-UniRule"/>
</dbReference>
<evidence type="ECO:0000313" key="7">
    <source>
        <dbReference type="EMBL" id="TCU57590.1"/>
    </source>
</evidence>
<dbReference type="GeneID" id="73794837"/>
<dbReference type="InterPro" id="IPR000836">
    <property type="entry name" value="PRTase_dom"/>
</dbReference>
<dbReference type="HAMAP" id="MF_01219">
    <property type="entry name" value="PyrR"/>
    <property type="match status" value="1"/>
</dbReference>
<evidence type="ECO:0000259" key="6">
    <source>
        <dbReference type="Pfam" id="PF00156"/>
    </source>
</evidence>
<keyword evidence="3 5" id="KW-0805">Transcription regulation</keyword>
<dbReference type="GO" id="GO:0004845">
    <property type="term" value="F:uracil phosphoribosyltransferase activity"/>
    <property type="evidence" value="ECO:0007669"/>
    <property type="project" value="UniProtKB-UniRule"/>
</dbReference>
<dbReference type="PANTHER" id="PTHR11608:SF0">
    <property type="entry name" value="BIFUNCTIONAL PROTEIN PYRR"/>
    <property type="match status" value="1"/>
</dbReference>
<name>A0A4R3T7X3_9FIRM</name>
<organism evidence="7 8">
    <name type="scientific">Longicatena caecimuris</name>
    <dbReference type="NCBI Taxonomy" id="1796635"/>
    <lineage>
        <taxon>Bacteria</taxon>
        <taxon>Bacillati</taxon>
        <taxon>Bacillota</taxon>
        <taxon>Erysipelotrichia</taxon>
        <taxon>Erysipelotrichales</taxon>
        <taxon>Erysipelotrichaceae</taxon>
        <taxon>Longicatena</taxon>
    </lineage>
</organism>
<comment type="similarity">
    <text evidence="1 5">Belongs to the purine/pyrimidine phosphoribosyltransferase family. PyrR subfamily.</text>
</comment>
<dbReference type="InterPro" id="IPR029057">
    <property type="entry name" value="PRTase-like"/>
</dbReference>
<reference evidence="7 8" key="1">
    <citation type="submission" date="2019-03" db="EMBL/GenBank/DDBJ databases">
        <title>Genomic Encyclopedia of Type Strains, Phase IV (KMG-IV): sequencing the most valuable type-strain genomes for metagenomic binning, comparative biology and taxonomic classification.</title>
        <authorList>
            <person name="Goeker M."/>
        </authorList>
    </citation>
    <scope>NUCLEOTIDE SEQUENCE [LARGE SCALE GENOMIC DNA]</scope>
    <source>
        <strain evidence="7 8">DSM 29481</strain>
    </source>
</reference>
<evidence type="ECO:0000256" key="5">
    <source>
        <dbReference type="HAMAP-Rule" id="MF_01219"/>
    </source>
</evidence>
<keyword evidence="5" id="KW-0694">RNA-binding</keyword>
<evidence type="ECO:0000256" key="1">
    <source>
        <dbReference type="ARBA" id="ARBA00005565"/>
    </source>
</evidence>
<dbReference type="PANTHER" id="PTHR11608">
    <property type="entry name" value="BIFUNCTIONAL PROTEIN PYRR"/>
    <property type="match status" value="1"/>
</dbReference>
<comment type="catalytic activity">
    <reaction evidence="5">
        <text>UMP + diphosphate = 5-phospho-alpha-D-ribose 1-diphosphate + uracil</text>
        <dbReference type="Rhea" id="RHEA:13017"/>
        <dbReference type="ChEBI" id="CHEBI:17568"/>
        <dbReference type="ChEBI" id="CHEBI:33019"/>
        <dbReference type="ChEBI" id="CHEBI:57865"/>
        <dbReference type="ChEBI" id="CHEBI:58017"/>
        <dbReference type="EC" id="2.4.2.9"/>
    </reaction>
</comment>
<evidence type="ECO:0000256" key="2">
    <source>
        <dbReference type="ARBA" id="ARBA00022472"/>
    </source>
</evidence>
<comment type="function">
    <text evidence="5">Also displays a weak uracil phosphoribosyltransferase activity which is not physiologically significant.</text>
</comment>
<accession>A0A4R3T7X3</accession>
<sequence length="171" mass="19510">METKEIIDALGLRRSLTRITHEIIEHNKGVEDIVLVGIKTRGEILAQRLAKMIARVEQVQVPCYALDVSHWRDDLEQAHPLPNQTMPVKDKKVILVDDVLFKGRTVRAAMDAIMHYGRAKEIQLAVLVDRGHRELPIRADYIGKNIPSSLQEQIRVKVEEIDDCDGVYISR</sequence>
<keyword evidence="2 5" id="KW-0806">Transcription termination</keyword>
<evidence type="ECO:0000256" key="4">
    <source>
        <dbReference type="ARBA" id="ARBA00023163"/>
    </source>
</evidence>
<comment type="subunit">
    <text evidence="5">Homodimer and homohexamer; in equilibrium.</text>
</comment>
<evidence type="ECO:0000256" key="3">
    <source>
        <dbReference type="ARBA" id="ARBA00023015"/>
    </source>
</evidence>
<dbReference type="FunFam" id="3.40.50.2020:FF:000020">
    <property type="entry name" value="Bifunctional protein PyrR"/>
    <property type="match status" value="1"/>
</dbReference>
<comment type="caution">
    <text evidence="7">The sequence shown here is derived from an EMBL/GenBank/DDBJ whole genome shotgun (WGS) entry which is preliminary data.</text>
</comment>
<feature type="domain" description="Phosphoribosyltransferase" evidence="6">
    <location>
        <begin position="6"/>
        <end position="147"/>
    </location>
</feature>
<keyword evidence="5 7" id="KW-0328">Glycosyltransferase</keyword>
<evidence type="ECO:0000313" key="8">
    <source>
        <dbReference type="Proteomes" id="UP000295773"/>
    </source>
</evidence>
<dbReference type="SUPFAM" id="SSF53271">
    <property type="entry name" value="PRTase-like"/>
    <property type="match status" value="1"/>
</dbReference>